<proteinExistence type="inferred from homology"/>
<reference evidence="17" key="2">
    <citation type="submission" date="2025-09" db="UniProtKB">
        <authorList>
            <consortium name="Ensembl"/>
        </authorList>
    </citation>
    <scope>IDENTIFICATION</scope>
</reference>
<comment type="subunit">
    <text evidence="11">Oligomer of 24 subunits. There are two types of subunits: L (light) chain and H (heavy) chain. The major chain can be light or heavy, depending on the species and tissue type. The functional molecule forms a roughly spherical shell with a diameter of 12 nm and contains a central cavity into which the insoluble mineral iron core is deposited.</text>
</comment>
<organism evidence="17 18">
    <name type="scientific">Anas zonorhyncha</name>
    <name type="common">Eastern spot-billed duck</name>
    <dbReference type="NCBI Taxonomy" id="75864"/>
    <lineage>
        <taxon>Eukaryota</taxon>
        <taxon>Metazoa</taxon>
        <taxon>Chordata</taxon>
        <taxon>Craniata</taxon>
        <taxon>Vertebrata</taxon>
        <taxon>Euteleostomi</taxon>
        <taxon>Archelosauria</taxon>
        <taxon>Archosauria</taxon>
        <taxon>Dinosauria</taxon>
        <taxon>Saurischia</taxon>
        <taxon>Theropoda</taxon>
        <taxon>Coelurosauria</taxon>
        <taxon>Aves</taxon>
        <taxon>Neognathae</taxon>
        <taxon>Galloanserae</taxon>
        <taxon>Anseriformes</taxon>
        <taxon>Anatidae</taxon>
        <taxon>Anatinae</taxon>
        <taxon>Anas</taxon>
    </lineage>
</organism>
<dbReference type="InterPro" id="IPR009078">
    <property type="entry name" value="Ferritin-like_SF"/>
</dbReference>
<evidence type="ECO:0000256" key="10">
    <source>
        <dbReference type="ARBA" id="ARBA00023329"/>
    </source>
</evidence>
<evidence type="ECO:0000256" key="3">
    <source>
        <dbReference type="ARBA" id="ARBA00007513"/>
    </source>
</evidence>
<dbReference type="Gene3D" id="1.20.1260.10">
    <property type="match status" value="1"/>
</dbReference>
<dbReference type="Proteomes" id="UP000694549">
    <property type="component" value="Unplaced"/>
</dbReference>
<comment type="catalytic activity">
    <reaction evidence="12">
        <text>4 Fe(2+) + O2 + 4 H(+) = 4 Fe(3+) + 2 H2O</text>
        <dbReference type="Rhea" id="RHEA:11148"/>
        <dbReference type="ChEBI" id="CHEBI:15377"/>
        <dbReference type="ChEBI" id="CHEBI:15378"/>
        <dbReference type="ChEBI" id="CHEBI:15379"/>
        <dbReference type="ChEBI" id="CHEBI:29033"/>
        <dbReference type="ChEBI" id="CHEBI:29034"/>
        <dbReference type="EC" id="1.16.3.1"/>
    </reaction>
</comment>
<feature type="binding site" evidence="13">
    <location>
        <position position="65"/>
    </location>
    <ligand>
        <name>Fe cation</name>
        <dbReference type="ChEBI" id="CHEBI:24875"/>
        <label>1</label>
    </ligand>
</feature>
<comment type="subcellular location">
    <subcellularLocation>
        <location evidence="2">Cytoplasmic vesicle</location>
        <location evidence="2">Autophagosome</location>
    </subcellularLocation>
    <subcellularLocation>
        <location evidence="1">Lysosome</location>
    </subcellularLocation>
</comment>
<evidence type="ECO:0000256" key="5">
    <source>
        <dbReference type="ARBA" id="ARBA00022490"/>
    </source>
</evidence>
<evidence type="ECO:0000256" key="11">
    <source>
        <dbReference type="ARBA" id="ARBA00026060"/>
    </source>
</evidence>
<feature type="binding site" evidence="13">
    <location>
        <position position="62"/>
    </location>
    <ligand>
        <name>Fe cation</name>
        <dbReference type="ChEBI" id="CHEBI:24875"/>
        <label>1</label>
    </ligand>
</feature>
<evidence type="ECO:0000256" key="4">
    <source>
        <dbReference type="ARBA" id="ARBA00022434"/>
    </source>
</evidence>
<evidence type="ECO:0000313" key="18">
    <source>
        <dbReference type="Proteomes" id="UP000694549"/>
    </source>
</evidence>
<dbReference type="InterPro" id="IPR008331">
    <property type="entry name" value="Ferritin_DPS_dom"/>
</dbReference>
<dbReference type="GO" id="GO:0008198">
    <property type="term" value="F:ferrous iron binding"/>
    <property type="evidence" value="ECO:0007669"/>
    <property type="project" value="TreeGrafter"/>
</dbReference>
<dbReference type="PANTHER" id="PTHR11431">
    <property type="entry name" value="FERRITIN"/>
    <property type="match status" value="1"/>
</dbReference>
<dbReference type="InterPro" id="IPR009040">
    <property type="entry name" value="Ferritin-like_diiron"/>
</dbReference>
<sequence length="184" mass="21336">MATPLSQVRQNYHQDCEAAVNRQINLELYASYVYLSMSYYFDRDDVALKNFAKYFLHQSHEEREHAEKLMKLQNQRGGRIFLQDIKKTNTVFSYILVLILTGLAGADWIFLLSFSILLTNFIRDGCRVKFCLTLEGKRFFEHCSLEAMCSETCGMEVAEVVSSFVSKKQKKQKSKYVSHADPVM</sequence>
<feature type="transmembrane region" description="Helical" evidence="15">
    <location>
        <begin position="91"/>
        <end position="118"/>
    </location>
</feature>
<keyword evidence="6 13" id="KW-0479">Metal-binding</keyword>
<keyword evidence="15" id="KW-0812">Transmembrane</keyword>
<name>A0A8B9VQR0_9AVES</name>
<keyword evidence="5" id="KW-0963">Cytoplasm</keyword>
<evidence type="ECO:0000256" key="9">
    <source>
        <dbReference type="ARBA" id="ARBA00023228"/>
    </source>
</evidence>
<keyword evidence="18" id="KW-1185">Reference proteome</keyword>
<evidence type="ECO:0000256" key="15">
    <source>
        <dbReference type="SAM" id="Phobius"/>
    </source>
</evidence>
<reference evidence="17" key="1">
    <citation type="submission" date="2025-08" db="UniProtKB">
        <authorList>
            <consortium name="Ensembl"/>
        </authorList>
    </citation>
    <scope>IDENTIFICATION</scope>
</reference>
<keyword evidence="8 13" id="KW-0408">Iron</keyword>
<dbReference type="CDD" id="cd01056">
    <property type="entry name" value="Euk_Ferritin"/>
    <property type="match status" value="1"/>
</dbReference>
<dbReference type="GO" id="GO:0006879">
    <property type="term" value="P:intracellular iron ion homeostasis"/>
    <property type="evidence" value="ECO:0007669"/>
    <property type="project" value="UniProtKB-KW"/>
</dbReference>
<feature type="binding site" evidence="13">
    <location>
        <position position="27"/>
    </location>
    <ligand>
        <name>Fe cation</name>
        <dbReference type="ChEBI" id="CHEBI:24875"/>
        <label>1</label>
    </ligand>
</feature>
<evidence type="ECO:0000256" key="1">
    <source>
        <dbReference type="ARBA" id="ARBA00004371"/>
    </source>
</evidence>
<dbReference type="PROSITE" id="PS50905">
    <property type="entry name" value="FERRITIN_LIKE"/>
    <property type="match status" value="1"/>
</dbReference>
<evidence type="ECO:0000256" key="6">
    <source>
        <dbReference type="ARBA" id="ARBA00022723"/>
    </source>
</evidence>
<evidence type="ECO:0000256" key="8">
    <source>
        <dbReference type="ARBA" id="ARBA00023004"/>
    </source>
</evidence>
<evidence type="ECO:0000256" key="7">
    <source>
        <dbReference type="ARBA" id="ARBA00023002"/>
    </source>
</evidence>
<keyword evidence="10" id="KW-0968">Cytoplasmic vesicle</keyword>
<keyword evidence="15" id="KW-0472">Membrane</keyword>
<dbReference type="GO" id="GO:0004322">
    <property type="term" value="F:ferroxidase activity"/>
    <property type="evidence" value="ECO:0007669"/>
    <property type="project" value="UniProtKB-EC"/>
</dbReference>
<comment type="similarity">
    <text evidence="3 14">Belongs to the ferritin family.</text>
</comment>
<dbReference type="PANTHER" id="PTHR11431:SF37">
    <property type="entry name" value="FERRITIN HEAVY CHAIN"/>
    <property type="match status" value="1"/>
</dbReference>
<dbReference type="GO" id="GO:0005776">
    <property type="term" value="C:autophagosome"/>
    <property type="evidence" value="ECO:0007669"/>
    <property type="project" value="UniProtKB-SubCell"/>
</dbReference>
<dbReference type="SUPFAM" id="SSF47240">
    <property type="entry name" value="Ferritin-like"/>
    <property type="match status" value="1"/>
</dbReference>
<keyword evidence="15" id="KW-1133">Transmembrane helix</keyword>
<comment type="function">
    <text evidence="14">Stores iron in a soluble, non-toxic, readily available form. Important for iron homeostasis. Iron is taken up in the ferrous form and deposited as ferric hydroxides after oxidation.</text>
</comment>
<protein>
    <recommendedName>
        <fullName evidence="14">Ferritin</fullName>
    </recommendedName>
</protein>
<keyword evidence="7" id="KW-0560">Oxidoreductase</keyword>
<dbReference type="Pfam" id="PF00210">
    <property type="entry name" value="Ferritin"/>
    <property type="match status" value="1"/>
</dbReference>
<dbReference type="PROSITE" id="PS00540">
    <property type="entry name" value="FERRITIN_1"/>
    <property type="match status" value="1"/>
</dbReference>
<dbReference type="InterPro" id="IPR014034">
    <property type="entry name" value="Ferritin_CS"/>
</dbReference>
<dbReference type="GO" id="GO:0005764">
    <property type="term" value="C:lysosome"/>
    <property type="evidence" value="ECO:0007669"/>
    <property type="project" value="UniProtKB-SubCell"/>
</dbReference>
<accession>A0A8B9VQR0</accession>
<feature type="domain" description="Ferritin-like diiron" evidence="16">
    <location>
        <begin position="10"/>
        <end position="184"/>
    </location>
</feature>
<dbReference type="InterPro" id="IPR001519">
    <property type="entry name" value="Ferritin"/>
</dbReference>
<dbReference type="GO" id="GO:0008199">
    <property type="term" value="F:ferric iron binding"/>
    <property type="evidence" value="ECO:0007669"/>
    <property type="project" value="InterPro"/>
</dbReference>
<keyword evidence="4 14" id="KW-0409">Iron storage</keyword>
<dbReference type="FunFam" id="1.20.1260.10:FF:000024">
    <property type="entry name" value="Ferritin heavy chain"/>
    <property type="match status" value="1"/>
</dbReference>
<keyword evidence="9" id="KW-0458">Lysosome</keyword>
<evidence type="ECO:0000313" key="17">
    <source>
        <dbReference type="Ensembl" id="ENSAZOP00000024718.1"/>
    </source>
</evidence>
<evidence type="ECO:0000259" key="16">
    <source>
        <dbReference type="PROSITE" id="PS50905"/>
    </source>
</evidence>
<dbReference type="InterPro" id="IPR012347">
    <property type="entry name" value="Ferritin-like"/>
</dbReference>
<dbReference type="GO" id="GO:0006826">
    <property type="term" value="P:iron ion transport"/>
    <property type="evidence" value="ECO:0007669"/>
    <property type="project" value="InterPro"/>
</dbReference>
<evidence type="ECO:0000256" key="13">
    <source>
        <dbReference type="PIRSR" id="PIRSR601519-1"/>
    </source>
</evidence>
<dbReference type="AlphaFoldDB" id="A0A8B9VQR0"/>
<evidence type="ECO:0000256" key="14">
    <source>
        <dbReference type="RuleBase" id="RU361145"/>
    </source>
</evidence>
<dbReference type="Ensembl" id="ENSAZOT00000026531.1">
    <property type="protein sequence ID" value="ENSAZOP00000024718.1"/>
    <property type="gene ID" value="ENSAZOG00000015908.1"/>
</dbReference>
<evidence type="ECO:0000256" key="2">
    <source>
        <dbReference type="ARBA" id="ARBA00004419"/>
    </source>
</evidence>
<dbReference type="GO" id="GO:0031410">
    <property type="term" value="C:cytoplasmic vesicle"/>
    <property type="evidence" value="ECO:0007669"/>
    <property type="project" value="UniProtKB-KW"/>
</dbReference>
<evidence type="ECO:0000256" key="12">
    <source>
        <dbReference type="ARBA" id="ARBA00047990"/>
    </source>
</evidence>